<sequence length="214" mass="23028">MLLCVSGVGRGGLGLLAVKRACLLTRTAHSSPQNFEYRPIKKVMVANRGEIAIRVFRACTELGIRTVAVYSEEDRGQMHRQKADEAYLIGKSLPPVAAYLHIPDIIKVAKENGVDAIHPGYGFLSERSDFAQACVDAGVRFIGPCPETVRKMGDKVEARSLAISAGVPVVPGTDAPISSVGEARVFSETYGFPIIFKAAYGGGGRGMRVVKEYE</sequence>
<dbReference type="InterPro" id="IPR005479">
    <property type="entry name" value="CPAse_ATP-bd"/>
</dbReference>
<evidence type="ECO:0000256" key="2">
    <source>
        <dbReference type="ARBA" id="ARBA00022741"/>
    </source>
</evidence>
<dbReference type="InterPro" id="IPR011764">
    <property type="entry name" value="Biotin_carboxylation_dom"/>
</dbReference>
<reference evidence="8" key="2">
    <citation type="submission" date="2025-09" db="UniProtKB">
        <authorList>
            <consortium name="Ensembl"/>
        </authorList>
    </citation>
    <scope>IDENTIFICATION</scope>
</reference>
<keyword evidence="1" id="KW-0436">Ligase</keyword>
<evidence type="ECO:0000313" key="9">
    <source>
        <dbReference type="Proteomes" id="UP000694402"/>
    </source>
</evidence>
<name>A0A8C8IRN6_ONCTS</name>
<dbReference type="GO" id="GO:0005737">
    <property type="term" value="C:cytoplasm"/>
    <property type="evidence" value="ECO:0007669"/>
    <property type="project" value="TreeGrafter"/>
</dbReference>
<dbReference type="PANTHER" id="PTHR43778:SF2">
    <property type="entry name" value="PYRUVATE CARBOXYLASE, MITOCHONDRIAL"/>
    <property type="match status" value="1"/>
</dbReference>
<dbReference type="AlphaFoldDB" id="A0A8C8IRN6"/>
<dbReference type="PROSITE" id="PS50975">
    <property type="entry name" value="ATP_GRASP"/>
    <property type="match status" value="1"/>
</dbReference>
<keyword evidence="4" id="KW-0092">Biotin</keyword>
<dbReference type="FunFam" id="3.40.50.20:FF:000010">
    <property type="entry name" value="Propionyl-CoA carboxylase subunit alpha"/>
    <property type="match status" value="1"/>
</dbReference>
<feature type="domain" description="Biotin carboxylation" evidence="7">
    <location>
        <begin position="39"/>
        <end position="214"/>
    </location>
</feature>
<dbReference type="Gene3D" id="3.40.50.20">
    <property type="match status" value="1"/>
</dbReference>
<dbReference type="InterPro" id="IPR005481">
    <property type="entry name" value="BC-like_N"/>
</dbReference>
<feature type="domain" description="ATP-grasp" evidence="6">
    <location>
        <begin position="159"/>
        <end position="214"/>
    </location>
</feature>
<dbReference type="GeneTree" id="ENSGT00900000141164"/>
<dbReference type="InterPro" id="IPR016185">
    <property type="entry name" value="PreATP-grasp_dom_sf"/>
</dbReference>
<keyword evidence="9" id="KW-1185">Reference proteome</keyword>
<dbReference type="GO" id="GO:0006094">
    <property type="term" value="P:gluconeogenesis"/>
    <property type="evidence" value="ECO:0007669"/>
    <property type="project" value="TreeGrafter"/>
</dbReference>
<evidence type="ECO:0000256" key="4">
    <source>
        <dbReference type="ARBA" id="ARBA00023267"/>
    </source>
</evidence>
<proteinExistence type="predicted"/>
<keyword evidence="2 5" id="KW-0547">Nucleotide-binding</keyword>
<dbReference type="GO" id="GO:0004736">
    <property type="term" value="F:pyruvate carboxylase activity"/>
    <property type="evidence" value="ECO:0007669"/>
    <property type="project" value="TreeGrafter"/>
</dbReference>
<dbReference type="InterPro" id="IPR013815">
    <property type="entry name" value="ATP_grasp_subdomain_1"/>
</dbReference>
<evidence type="ECO:0000256" key="1">
    <source>
        <dbReference type="ARBA" id="ARBA00022598"/>
    </source>
</evidence>
<evidence type="ECO:0000256" key="5">
    <source>
        <dbReference type="PROSITE-ProRule" id="PRU00409"/>
    </source>
</evidence>
<organism evidence="8 9">
    <name type="scientific">Oncorhynchus tshawytscha</name>
    <name type="common">Chinook salmon</name>
    <name type="synonym">Salmo tshawytscha</name>
    <dbReference type="NCBI Taxonomy" id="74940"/>
    <lineage>
        <taxon>Eukaryota</taxon>
        <taxon>Metazoa</taxon>
        <taxon>Chordata</taxon>
        <taxon>Craniata</taxon>
        <taxon>Vertebrata</taxon>
        <taxon>Euteleostomi</taxon>
        <taxon>Actinopterygii</taxon>
        <taxon>Neopterygii</taxon>
        <taxon>Teleostei</taxon>
        <taxon>Protacanthopterygii</taxon>
        <taxon>Salmoniformes</taxon>
        <taxon>Salmonidae</taxon>
        <taxon>Salmoninae</taxon>
        <taxon>Oncorhynchus</taxon>
    </lineage>
</organism>
<keyword evidence="3 5" id="KW-0067">ATP-binding</keyword>
<dbReference type="InterPro" id="IPR011761">
    <property type="entry name" value="ATP-grasp"/>
</dbReference>
<dbReference type="Gene3D" id="3.30.1490.20">
    <property type="entry name" value="ATP-grasp fold, A domain"/>
    <property type="match status" value="1"/>
</dbReference>
<dbReference type="InterPro" id="IPR055268">
    <property type="entry name" value="PCB-like"/>
</dbReference>
<reference evidence="8" key="1">
    <citation type="submission" date="2025-08" db="UniProtKB">
        <authorList>
            <consortium name="Ensembl"/>
        </authorList>
    </citation>
    <scope>IDENTIFICATION</scope>
</reference>
<dbReference type="GO" id="GO:0046872">
    <property type="term" value="F:metal ion binding"/>
    <property type="evidence" value="ECO:0007669"/>
    <property type="project" value="InterPro"/>
</dbReference>
<dbReference type="PROSITE" id="PS50979">
    <property type="entry name" value="BC"/>
    <property type="match status" value="1"/>
</dbReference>
<evidence type="ECO:0000259" key="7">
    <source>
        <dbReference type="PROSITE" id="PS50979"/>
    </source>
</evidence>
<dbReference type="GO" id="GO:0005524">
    <property type="term" value="F:ATP binding"/>
    <property type="evidence" value="ECO:0007669"/>
    <property type="project" value="UniProtKB-UniRule"/>
</dbReference>
<dbReference type="PANTHER" id="PTHR43778">
    <property type="entry name" value="PYRUVATE CARBOXYLASE"/>
    <property type="match status" value="1"/>
</dbReference>
<evidence type="ECO:0008006" key="10">
    <source>
        <dbReference type="Google" id="ProtNLM"/>
    </source>
</evidence>
<dbReference type="Proteomes" id="UP000694402">
    <property type="component" value="Unassembled WGS sequence"/>
</dbReference>
<gene>
    <name evidence="8" type="primary">LOC112239556</name>
</gene>
<protein>
    <recommendedName>
        <fullName evidence="10">Pyruvate carboxylase</fullName>
    </recommendedName>
</protein>
<dbReference type="Pfam" id="PF02786">
    <property type="entry name" value="CPSase_L_D2"/>
    <property type="match status" value="1"/>
</dbReference>
<evidence type="ECO:0000256" key="3">
    <source>
        <dbReference type="ARBA" id="ARBA00022840"/>
    </source>
</evidence>
<dbReference type="SUPFAM" id="SSF52440">
    <property type="entry name" value="PreATP-grasp domain"/>
    <property type="match status" value="1"/>
</dbReference>
<dbReference type="SUPFAM" id="SSF56059">
    <property type="entry name" value="Glutathione synthetase ATP-binding domain-like"/>
    <property type="match status" value="1"/>
</dbReference>
<dbReference type="Ensembl" id="ENSOTST00005090143.2">
    <property type="protein sequence ID" value="ENSOTSP00005083094.2"/>
    <property type="gene ID" value="ENSOTSG00005039218.2"/>
</dbReference>
<accession>A0A8C8IRN6</accession>
<evidence type="ECO:0000259" key="6">
    <source>
        <dbReference type="PROSITE" id="PS50975"/>
    </source>
</evidence>
<dbReference type="Pfam" id="PF00289">
    <property type="entry name" value="Biotin_carb_N"/>
    <property type="match status" value="1"/>
</dbReference>
<evidence type="ECO:0000313" key="8">
    <source>
        <dbReference type="Ensembl" id="ENSOTSP00005083094.2"/>
    </source>
</evidence>